<dbReference type="SUPFAM" id="SSF52540">
    <property type="entry name" value="P-loop containing nucleoside triphosphate hydrolases"/>
    <property type="match status" value="1"/>
</dbReference>
<keyword evidence="6" id="KW-0227">DNA damage</keyword>
<feature type="region of interest" description="Disordered" evidence="13">
    <location>
        <begin position="21"/>
        <end position="70"/>
    </location>
</feature>
<evidence type="ECO:0000313" key="17">
    <source>
        <dbReference type="RefSeq" id="XP_034236000.1"/>
    </source>
</evidence>
<accession>A0A6P8Y8N4</accession>
<keyword evidence="5" id="KW-0547">Nucleotide-binding</keyword>
<dbReference type="GO" id="GO:0003697">
    <property type="term" value="F:single-stranded DNA binding"/>
    <property type="evidence" value="ECO:0007669"/>
    <property type="project" value="TreeGrafter"/>
</dbReference>
<keyword evidence="7" id="KW-0067">ATP-binding</keyword>
<feature type="coiled-coil region" evidence="12">
    <location>
        <begin position="696"/>
        <end position="790"/>
    </location>
</feature>
<evidence type="ECO:0000256" key="13">
    <source>
        <dbReference type="SAM" id="MobiDB-lite"/>
    </source>
</evidence>
<dbReference type="GO" id="GO:0035861">
    <property type="term" value="C:site of double-strand break"/>
    <property type="evidence" value="ECO:0007669"/>
    <property type="project" value="TreeGrafter"/>
</dbReference>
<dbReference type="Proteomes" id="UP000515158">
    <property type="component" value="Unplaced"/>
</dbReference>
<dbReference type="GO" id="GO:0003684">
    <property type="term" value="F:damaged DNA binding"/>
    <property type="evidence" value="ECO:0007669"/>
    <property type="project" value="TreeGrafter"/>
</dbReference>
<evidence type="ECO:0000256" key="10">
    <source>
        <dbReference type="ARBA" id="ARBA00023204"/>
    </source>
</evidence>
<evidence type="ECO:0000256" key="2">
    <source>
        <dbReference type="ARBA" id="ARBA00004286"/>
    </source>
</evidence>
<comment type="similarity">
    <text evidence="3">Belongs to the SMC family. SMC6 subfamily.</text>
</comment>
<dbReference type="InterPro" id="IPR027417">
    <property type="entry name" value="P-loop_NTPase"/>
</dbReference>
<evidence type="ECO:0000256" key="5">
    <source>
        <dbReference type="ARBA" id="ARBA00022741"/>
    </source>
</evidence>
<evidence type="ECO:0000256" key="3">
    <source>
        <dbReference type="ARBA" id="ARBA00006793"/>
    </source>
</evidence>
<keyword evidence="11" id="KW-0539">Nucleus</keyword>
<keyword evidence="9" id="KW-0233">DNA recombination</keyword>
<feature type="compositionally biased region" description="Basic and acidic residues" evidence="13">
    <location>
        <begin position="21"/>
        <end position="37"/>
    </location>
</feature>
<evidence type="ECO:0000256" key="12">
    <source>
        <dbReference type="SAM" id="Coils"/>
    </source>
</evidence>
<dbReference type="InterPro" id="IPR036277">
    <property type="entry name" value="SMC_hinge_sf"/>
</dbReference>
<comment type="subcellular location">
    <subcellularLocation>
        <location evidence="2">Chromosome</location>
    </subcellularLocation>
    <subcellularLocation>
        <location evidence="1">Nucleus</location>
    </subcellularLocation>
</comment>
<dbReference type="GO" id="GO:0000724">
    <property type="term" value="P:double-strand break repair via homologous recombination"/>
    <property type="evidence" value="ECO:0007669"/>
    <property type="project" value="TreeGrafter"/>
</dbReference>
<evidence type="ECO:0000256" key="7">
    <source>
        <dbReference type="ARBA" id="ARBA00022840"/>
    </source>
</evidence>
<gene>
    <name evidence="16 17" type="primary">LOC117642180</name>
</gene>
<evidence type="ECO:0000313" key="15">
    <source>
        <dbReference type="Proteomes" id="UP000515158"/>
    </source>
</evidence>
<evidence type="ECO:0000256" key="9">
    <source>
        <dbReference type="ARBA" id="ARBA00023172"/>
    </source>
</evidence>
<dbReference type="SUPFAM" id="SSF75553">
    <property type="entry name" value="Smc hinge domain"/>
    <property type="match status" value="1"/>
</dbReference>
<dbReference type="AlphaFoldDB" id="A0A6P8Y8N4"/>
<dbReference type="GO" id="GO:0005634">
    <property type="term" value="C:nucleus"/>
    <property type="evidence" value="ECO:0007669"/>
    <property type="project" value="UniProtKB-SubCell"/>
</dbReference>
<dbReference type="GO" id="GO:0030915">
    <property type="term" value="C:Smc5-Smc6 complex"/>
    <property type="evidence" value="ECO:0007669"/>
    <property type="project" value="TreeGrafter"/>
</dbReference>
<feature type="domain" description="RecF/RecN/SMC N-terminal" evidence="14">
    <location>
        <begin position="84"/>
        <end position="1082"/>
    </location>
</feature>
<dbReference type="PANTHER" id="PTHR19306:SF6">
    <property type="entry name" value="STRUCTURAL MAINTENANCE OF CHROMOSOMES PROTEIN 6"/>
    <property type="match status" value="1"/>
</dbReference>
<evidence type="ECO:0000256" key="1">
    <source>
        <dbReference type="ARBA" id="ARBA00004123"/>
    </source>
</evidence>
<evidence type="ECO:0000256" key="11">
    <source>
        <dbReference type="ARBA" id="ARBA00023242"/>
    </source>
</evidence>
<evidence type="ECO:0000256" key="8">
    <source>
        <dbReference type="ARBA" id="ARBA00023054"/>
    </source>
</evidence>
<dbReference type="KEGG" id="tpal:117642180"/>
<keyword evidence="10" id="KW-0234">DNA repair</keyword>
<keyword evidence="15" id="KW-1185">Reference proteome</keyword>
<dbReference type="InterPro" id="IPR003395">
    <property type="entry name" value="RecF/RecN/SMC_N"/>
</dbReference>
<keyword evidence="8 12" id="KW-0175">Coiled coil</keyword>
<dbReference type="Pfam" id="PF02463">
    <property type="entry name" value="SMC_N"/>
    <property type="match status" value="1"/>
</dbReference>
<evidence type="ECO:0000256" key="6">
    <source>
        <dbReference type="ARBA" id="ARBA00022763"/>
    </source>
</evidence>
<evidence type="ECO:0000259" key="14">
    <source>
        <dbReference type="Pfam" id="PF02463"/>
    </source>
</evidence>
<dbReference type="GeneID" id="117642180"/>
<dbReference type="CTD" id="79677"/>
<dbReference type="PANTHER" id="PTHR19306">
    <property type="entry name" value="STRUCTURAL MAINTENANCE OF CHROMOSOMES 5,6 SMC5, SMC6"/>
    <property type="match status" value="1"/>
</dbReference>
<name>A0A6P8Y8N4_THRPL</name>
<dbReference type="RefSeq" id="XP_034235998.1">
    <property type="nucleotide sequence ID" value="XM_034380107.1"/>
</dbReference>
<feature type="coiled-coil region" evidence="12">
    <location>
        <begin position="260"/>
        <end position="287"/>
    </location>
</feature>
<dbReference type="GO" id="GO:0051276">
    <property type="term" value="P:chromosome organization"/>
    <property type="evidence" value="ECO:0007669"/>
    <property type="project" value="InterPro"/>
</dbReference>
<evidence type="ECO:0000256" key="4">
    <source>
        <dbReference type="ARBA" id="ARBA00022454"/>
    </source>
</evidence>
<dbReference type="Gene3D" id="1.10.287.1490">
    <property type="match status" value="1"/>
</dbReference>
<dbReference type="Gene3D" id="3.40.50.300">
    <property type="entry name" value="P-loop containing nucleotide triphosphate hydrolases"/>
    <property type="match status" value="2"/>
</dbReference>
<protein>
    <submittedName>
        <fullName evidence="16 17">Structural maintenance of chromosomes protein 6</fullName>
    </submittedName>
</protein>
<feature type="coiled-coil region" evidence="12">
    <location>
        <begin position="836"/>
        <end position="926"/>
    </location>
</feature>
<keyword evidence="4" id="KW-0158">Chromosome</keyword>
<proteinExistence type="inferred from homology"/>
<dbReference type="RefSeq" id="XP_034236000.1">
    <property type="nucleotide sequence ID" value="XM_034380109.1"/>
</dbReference>
<evidence type="ECO:0000313" key="16">
    <source>
        <dbReference type="RefSeq" id="XP_034235998.1"/>
    </source>
</evidence>
<reference evidence="16 17" key="1">
    <citation type="submission" date="2025-04" db="UniProtKB">
        <authorList>
            <consortium name="RefSeq"/>
        </authorList>
    </citation>
    <scope>IDENTIFICATION</scope>
    <source>
        <tissue evidence="16 17">Total insect</tissue>
    </source>
</reference>
<feature type="coiled-coil region" evidence="12">
    <location>
        <begin position="313"/>
        <end position="501"/>
    </location>
</feature>
<organism evidence="16">
    <name type="scientific">Thrips palmi</name>
    <name type="common">Melon thrips</name>
    <dbReference type="NCBI Taxonomy" id="161013"/>
    <lineage>
        <taxon>Eukaryota</taxon>
        <taxon>Metazoa</taxon>
        <taxon>Ecdysozoa</taxon>
        <taxon>Arthropoda</taxon>
        <taxon>Hexapoda</taxon>
        <taxon>Insecta</taxon>
        <taxon>Pterygota</taxon>
        <taxon>Neoptera</taxon>
        <taxon>Paraneoptera</taxon>
        <taxon>Thysanoptera</taxon>
        <taxon>Terebrantia</taxon>
        <taxon>Thripoidea</taxon>
        <taxon>Thripidae</taxon>
        <taxon>Thrips</taxon>
    </lineage>
</organism>
<dbReference type="GO" id="GO:0005524">
    <property type="term" value="F:ATP binding"/>
    <property type="evidence" value="ECO:0007669"/>
    <property type="project" value="UniProtKB-KW"/>
</dbReference>
<sequence>MSLENSQYTFHTLQSANQNAFRKEVDRITKEADHVESSDEETPQSTNAPSQAKRGRFSQSQDGSQRRNHCPSRAISGVVLEVHLDNFLCHDSYKVVLNKEINFIVGRNGSGKSAILTGLVVALGGSASTTGRGAALKDFVKHGCPTARVKCIISNAGALNYHRDLYGDKIQVVRTIQSQGGSSVKLLSENGKLVSSKMDDLKSMTLHLGIQVDNPISVLDQNTARHFLNMSKPSNKFDLFMRATNLETLQKIYIDIALSVDRTHQEIKKKERELVDNNAEVIEIKRKYDMLQGLEADRANENILKMELLWAEARDYGSALARAEKDLQKAVREKEQLSNTLSSEEQSETILQEIESAKAEVDKLKELRKEVEDNLKELRTKMQTINQQQRKIAQERQAIENQIKSDKTTLDAYKAEIVSQERKLLPEHIDRRRKQREEIHELQGRMQQLEENQGAKQAEVKALQAKAVGINDTLDQLKRNQRRLDSDLRSLTTNLQGLESNESNLSLFGPCIPELVRQIELNNRFKKKPVGPLGSYVKVMDSKWTLAIESVIGGRMNTFVVDNLDDEKLLRNLIQRICTRGRQPGIIRTSFPTTVYDTSRRAARTSEYGNILDVVEISNVVAHNILIELCSLESTMLIPTDDECYRLLSNLTSVPRNCGRAYTLNADSYFPAPNYRTYSSNQRSAAFLQSSRDSVIRETKQKIQDAQGMLQEVNQKMASARNELETVDREVMQKRSAMQNLGRVIMETKRKLDELKDAEQPDTHSISELKEELAELERRQEEKLNKLNEFPSKIDALKKEGKETEKSGSVLKQKFKDFTEQMEAHIQKKTACTERLEEIKSAQSNKKRKLEQVKKKEEQCTTECKELEDKLNEKKLAAEKYEEHLRSEALEKGLEIESKSGTDRKIKVIDQELRNLSKRLASIEKTLGQDAESTEKEYHEKLGAYNTTKKRITDLKSNAAIMKHALDQRKSLYHTQKSLMCAVVSHQFTRVLRYRNCTGNVKVNFERRSLDISVGPIDEGERAGLGTSSLSGGERSYATMAFVIALWNVTELPFYYLDEFDVFMDMLNRQTVLTLLLRFAKQKRGYQFGFLTPLDTTAVSSSSKVSIFKLNDPRP</sequence>
<dbReference type="OrthoDB" id="10072614at2759"/>